<dbReference type="AlphaFoldDB" id="A0A4P7QH67"/>
<accession>A0A4P7QH67</accession>
<sequence length="415" mass="43998">MQLYPLPAAHLGVEHVTILDHVVLGTALSIPRLNEAPVLMEVTLEANPLNHWWKVRSPFGIIGFLDAQESAEFPDLDRLLASQLNPATWATAEIIDGDIEIAVHLGLNVWSVPRNNQPAGSVLFNGGQGYILDTSVADDLDEYQLLAMGTCQLIATVAAVGEHLVAAIDDVALGAVRLEDVSAGLVDVVRQAQQQGTVVCARAYVASGCIAVDLPAADSAELFAAPLPQITTPHDAPIIPPKESELPHPLEFEFSVDAEDFASHSPAPRGPRAISSILSASPPSGVPAGPVPAGEPPVGGQPLETPGASTTARLPEREQEQEQEPELDSELDPHAGNKPGLEPEAQGKTHALAQPEALLEPATASEGGHAQQLVSVAELVNALAGSQPPKRSNSESARVHQRRPARRRRRGHHRR</sequence>
<feature type="compositionally biased region" description="Basic residues" evidence="1">
    <location>
        <begin position="399"/>
        <end position="415"/>
    </location>
</feature>
<protein>
    <submittedName>
        <fullName evidence="2">Uncharacterized protein</fullName>
    </submittedName>
</protein>
<feature type="compositionally biased region" description="Low complexity" evidence="1">
    <location>
        <begin position="273"/>
        <end position="288"/>
    </location>
</feature>
<evidence type="ECO:0000313" key="2">
    <source>
        <dbReference type="EMBL" id="QCB28154.1"/>
    </source>
</evidence>
<keyword evidence="3" id="KW-1185">Reference proteome</keyword>
<proteinExistence type="predicted"/>
<reference evidence="2 3" key="1">
    <citation type="submission" date="2019-04" db="EMBL/GenBank/DDBJ databases">
        <title>Corynebacterium endometrii sp. nov., isolated from the uterus of a cow with endometritis.</title>
        <authorList>
            <person name="Ballas P."/>
            <person name="Ruckert C."/>
            <person name="Wagener K."/>
            <person name="Drillich M."/>
            <person name="Kaempfer P."/>
            <person name="Busse H.-J."/>
            <person name="Ehling-Schulz M."/>
        </authorList>
    </citation>
    <scope>NUCLEOTIDE SEQUENCE [LARGE SCALE GENOMIC DNA]</scope>
    <source>
        <strain evidence="2 3">LMM-1653</strain>
    </source>
</reference>
<dbReference type="OrthoDB" id="4425694at2"/>
<feature type="region of interest" description="Disordered" evidence="1">
    <location>
        <begin position="261"/>
        <end position="415"/>
    </location>
</feature>
<dbReference type="EMBL" id="CP039247">
    <property type="protein sequence ID" value="QCB28154.1"/>
    <property type="molecule type" value="Genomic_DNA"/>
</dbReference>
<feature type="compositionally biased region" description="Acidic residues" evidence="1">
    <location>
        <begin position="321"/>
        <end position="330"/>
    </location>
</feature>
<gene>
    <name evidence="2" type="ORF">CENDO_04320</name>
</gene>
<organism evidence="2 3">
    <name type="scientific">Corynebacterium endometrii</name>
    <dbReference type="NCBI Taxonomy" id="2488819"/>
    <lineage>
        <taxon>Bacteria</taxon>
        <taxon>Bacillati</taxon>
        <taxon>Actinomycetota</taxon>
        <taxon>Actinomycetes</taxon>
        <taxon>Mycobacteriales</taxon>
        <taxon>Corynebacteriaceae</taxon>
        <taxon>Corynebacterium</taxon>
    </lineage>
</organism>
<feature type="compositionally biased region" description="Low complexity" evidence="1">
    <location>
        <begin position="351"/>
        <end position="364"/>
    </location>
</feature>
<dbReference type="KEGG" id="cee:CENDO_04320"/>
<name>A0A4P7QH67_9CORY</name>
<evidence type="ECO:0000256" key="1">
    <source>
        <dbReference type="SAM" id="MobiDB-lite"/>
    </source>
</evidence>
<evidence type="ECO:0000313" key="3">
    <source>
        <dbReference type="Proteomes" id="UP000296352"/>
    </source>
</evidence>
<dbReference type="Proteomes" id="UP000296352">
    <property type="component" value="Chromosome"/>
</dbReference>
<dbReference type="RefSeq" id="WP_136140932.1">
    <property type="nucleotide sequence ID" value="NZ_CP039247.1"/>
</dbReference>